<keyword evidence="2" id="KW-1185">Reference proteome</keyword>
<accession>A0AAE3KKF6</accession>
<evidence type="ECO:0008006" key="3">
    <source>
        <dbReference type="Google" id="ProtNLM"/>
    </source>
</evidence>
<evidence type="ECO:0000313" key="1">
    <source>
        <dbReference type="EMBL" id="MCP2727019.1"/>
    </source>
</evidence>
<proteinExistence type="predicted"/>
<protein>
    <recommendedName>
        <fullName evidence="3">Tetratricopeptide repeat protein</fullName>
    </recommendedName>
</protein>
<dbReference type="RefSeq" id="WP_254009836.1">
    <property type="nucleotide sequence ID" value="NZ_JAMZMM010000004.1"/>
</dbReference>
<name>A0AAE3KKF6_9CYAN</name>
<organism evidence="1 2">
    <name type="scientific">Limnofasciculus baicalensis BBK-W-15</name>
    <dbReference type="NCBI Taxonomy" id="2699891"/>
    <lineage>
        <taxon>Bacteria</taxon>
        <taxon>Bacillati</taxon>
        <taxon>Cyanobacteriota</taxon>
        <taxon>Cyanophyceae</taxon>
        <taxon>Coleofasciculales</taxon>
        <taxon>Coleofasciculaceae</taxon>
        <taxon>Limnofasciculus</taxon>
        <taxon>Limnofasciculus baicalensis</taxon>
    </lineage>
</organism>
<reference evidence="1" key="1">
    <citation type="submission" date="2022-06" db="EMBL/GenBank/DDBJ databases">
        <title>New cyanobacteria of genus Symplocastrum in benthos of Lake Baikal.</title>
        <authorList>
            <person name="Sorokovikova E."/>
            <person name="Tikhonova I."/>
            <person name="Krasnopeev A."/>
            <person name="Evseev P."/>
            <person name="Gladkikh A."/>
            <person name="Belykh O."/>
        </authorList>
    </citation>
    <scope>NUCLEOTIDE SEQUENCE</scope>
    <source>
        <strain evidence="1">BBK-W-15</strain>
    </source>
</reference>
<dbReference type="EMBL" id="JAMZMM010000004">
    <property type="protein sequence ID" value="MCP2727019.1"/>
    <property type="molecule type" value="Genomic_DNA"/>
</dbReference>
<gene>
    <name evidence="1" type="ORF">NJ959_00825</name>
</gene>
<sequence>MNQAQVAIETSLTLLKKIDKLDARGLLLLAQGLNNQGSIQFRQGKIETALATWQEATATKFS</sequence>
<evidence type="ECO:0000313" key="2">
    <source>
        <dbReference type="Proteomes" id="UP001204953"/>
    </source>
</evidence>
<dbReference type="AlphaFoldDB" id="A0AAE3KKF6"/>
<comment type="caution">
    <text evidence="1">The sequence shown here is derived from an EMBL/GenBank/DDBJ whole genome shotgun (WGS) entry which is preliminary data.</text>
</comment>
<dbReference type="Proteomes" id="UP001204953">
    <property type="component" value="Unassembled WGS sequence"/>
</dbReference>